<gene>
    <name evidence="3" type="ORF">BDN70DRAFT_919478</name>
</gene>
<sequence>MLLTSSTRSACRSIPSLDKPSTFCAIATRLYPPHICFSWIRTRYLSAVPPRDVSTKIPTSRPTRSEPRASLQTLRPENLVSSGQTVFDFSGCETKTVLGSLLSYTTHSSKIAPFPEGTRGVLYHCPGATLIAGQVRMRICNDVADFDKGNDLLVNGMWPWAVDLWRLVKFPRNDRLLNLLLREGLISPDIVDKYRALLAPFPMHFPRTTLYTPSDPFFVDVYRPEMFLRLLTQGTVTEPNVVLFSSPYTYSGVLKLRLEMSTFAEHKKLGPTLVLKVLDIVKPIELLVPHPFGRIKAEPGDYFYRTARGKLGMWNFQLSRFNRNENFGELLEQPNLIYAKKK</sequence>
<evidence type="ECO:0000313" key="3">
    <source>
        <dbReference type="EMBL" id="KAF9481915.1"/>
    </source>
</evidence>
<name>A0A9P6D399_9AGAR</name>
<organism evidence="3 4">
    <name type="scientific">Pholiota conissans</name>
    <dbReference type="NCBI Taxonomy" id="109636"/>
    <lineage>
        <taxon>Eukaryota</taxon>
        <taxon>Fungi</taxon>
        <taxon>Dikarya</taxon>
        <taxon>Basidiomycota</taxon>
        <taxon>Agaricomycotina</taxon>
        <taxon>Agaricomycetes</taxon>
        <taxon>Agaricomycetidae</taxon>
        <taxon>Agaricales</taxon>
        <taxon>Agaricineae</taxon>
        <taxon>Strophariaceae</taxon>
        <taxon>Pholiota</taxon>
    </lineage>
</organism>
<evidence type="ECO:0000313" key="4">
    <source>
        <dbReference type="Proteomes" id="UP000807469"/>
    </source>
</evidence>
<dbReference type="EMBL" id="MU155172">
    <property type="protein sequence ID" value="KAF9481915.1"/>
    <property type="molecule type" value="Genomic_DNA"/>
</dbReference>
<accession>A0A9P6D399</accession>
<evidence type="ECO:0000256" key="1">
    <source>
        <dbReference type="SAM" id="MobiDB-lite"/>
    </source>
</evidence>
<reference evidence="3" key="1">
    <citation type="submission" date="2020-11" db="EMBL/GenBank/DDBJ databases">
        <authorList>
            <consortium name="DOE Joint Genome Institute"/>
            <person name="Ahrendt S."/>
            <person name="Riley R."/>
            <person name="Andreopoulos W."/>
            <person name="Labutti K."/>
            <person name="Pangilinan J."/>
            <person name="Ruiz-Duenas F.J."/>
            <person name="Barrasa J.M."/>
            <person name="Sanchez-Garcia M."/>
            <person name="Camarero S."/>
            <person name="Miyauchi S."/>
            <person name="Serrano A."/>
            <person name="Linde D."/>
            <person name="Babiker R."/>
            <person name="Drula E."/>
            <person name="Ayuso-Fernandez I."/>
            <person name="Pacheco R."/>
            <person name="Padilla G."/>
            <person name="Ferreira P."/>
            <person name="Barriuso J."/>
            <person name="Kellner H."/>
            <person name="Castanera R."/>
            <person name="Alfaro M."/>
            <person name="Ramirez L."/>
            <person name="Pisabarro A.G."/>
            <person name="Kuo A."/>
            <person name="Tritt A."/>
            <person name="Lipzen A."/>
            <person name="He G."/>
            <person name="Yan M."/>
            <person name="Ng V."/>
            <person name="Cullen D."/>
            <person name="Martin F."/>
            <person name="Rosso M.-N."/>
            <person name="Henrissat B."/>
            <person name="Hibbett D."/>
            <person name="Martinez A.T."/>
            <person name="Grigoriev I.V."/>
        </authorList>
    </citation>
    <scope>NUCLEOTIDE SEQUENCE</scope>
    <source>
        <strain evidence="3">CIRM-BRFM 674</strain>
    </source>
</reference>
<feature type="region of interest" description="Disordered" evidence="1">
    <location>
        <begin position="51"/>
        <end position="71"/>
    </location>
</feature>
<dbReference type="PROSITE" id="PS50042">
    <property type="entry name" value="CNMP_BINDING_3"/>
    <property type="match status" value="1"/>
</dbReference>
<dbReference type="Proteomes" id="UP000807469">
    <property type="component" value="Unassembled WGS sequence"/>
</dbReference>
<evidence type="ECO:0000259" key="2">
    <source>
        <dbReference type="PROSITE" id="PS50042"/>
    </source>
</evidence>
<dbReference type="OrthoDB" id="2750929at2759"/>
<protein>
    <recommendedName>
        <fullName evidence="2">Cyclic nucleotide-binding domain-containing protein</fullName>
    </recommendedName>
</protein>
<dbReference type="AlphaFoldDB" id="A0A9P6D399"/>
<proteinExistence type="predicted"/>
<feature type="domain" description="Cyclic nucleotide-binding" evidence="2">
    <location>
        <begin position="296"/>
        <end position="330"/>
    </location>
</feature>
<keyword evidence="4" id="KW-1185">Reference proteome</keyword>
<comment type="caution">
    <text evidence="3">The sequence shown here is derived from an EMBL/GenBank/DDBJ whole genome shotgun (WGS) entry which is preliminary data.</text>
</comment>
<dbReference type="InterPro" id="IPR000595">
    <property type="entry name" value="cNMP-bd_dom"/>
</dbReference>